<dbReference type="PANTHER" id="PTHR27002">
    <property type="entry name" value="RECEPTOR-LIKE SERINE/THREONINE-PROTEIN KINASE SD1-8"/>
    <property type="match status" value="1"/>
</dbReference>
<comment type="caution">
    <text evidence="21">The sequence shown here is derived from an EMBL/GenBank/DDBJ whole genome shotgun (WGS) entry which is preliminary data.</text>
</comment>
<evidence type="ECO:0000256" key="16">
    <source>
        <dbReference type="ARBA" id="ARBA00047951"/>
    </source>
</evidence>
<dbReference type="Pfam" id="PF07714">
    <property type="entry name" value="PK_Tyr_Ser-Thr"/>
    <property type="match status" value="1"/>
</dbReference>
<dbReference type="SUPFAM" id="SSF56112">
    <property type="entry name" value="Protein kinase-like (PK-like)"/>
    <property type="match status" value="3"/>
</dbReference>
<dbReference type="Proteomes" id="UP000321947">
    <property type="component" value="Unassembled WGS sequence"/>
</dbReference>
<keyword evidence="5 18" id="KW-0812">Transmembrane</keyword>
<dbReference type="InterPro" id="IPR038408">
    <property type="entry name" value="GNK2_sf"/>
</dbReference>
<dbReference type="GO" id="GO:0005886">
    <property type="term" value="C:plasma membrane"/>
    <property type="evidence" value="ECO:0007669"/>
    <property type="project" value="TreeGrafter"/>
</dbReference>
<feature type="transmembrane region" description="Helical" evidence="18">
    <location>
        <begin position="1397"/>
        <end position="1413"/>
    </location>
</feature>
<comment type="catalytic activity">
    <reaction evidence="16">
        <text>L-threonyl-[protein] + ATP = O-phospho-L-threonyl-[protein] + ADP + H(+)</text>
        <dbReference type="Rhea" id="RHEA:46608"/>
        <dbReference type="Rhea" id="RHEA-COMP:11060"/>
        <dbReference type="Rhea" id="RHEA-COMP:11605"/>
        <dbReference type="ChEBI" id="CHEBI:15378"/>
        <dbReference type="ChEBI" id="CHEBI:30013"/>
        <dbReference type="ChEBI" id="CHEBI:30616"/>
        <dbReference type="ChEBI" id="CHEBI:61977"/>
        <dbReference type="ChEBI" id="CHEBI:456216"/>
    </reaction>
</comment>
<feature type="binding site" evidence="17">
    <location>
        <position position="349"/>
    </location>
    <ligand>
        <name>ATP</name>
        <dbReference type="ChEBI" id="CHEBI:30616"/>
    </ligand>
</feature>
<feature type="domain" description="Gnk2-homologous" evidence="20">
    <location>
        <begin position="790"/>
        <end position="897"/>
    </location>
</feature>
<keyword evidence="14" id="KW-0325">Glycoprotein</keyword>
<evidence type="ECO:0000256" key="2">
    <source>
        <dbReference type="ARBA" id="ARBA00022527"/>
    </source>
</evidence>
<dbReference type="InterPro" id="IPR000719">
    <property type="entry name" value="Prot_kinase_dom"/>
</dbReference>
<dbReference type="FunFam" id="1.10.510.10:FF:000129">
    <property type="entry name" value="cysteine-rich receptor-like protein kinase 10"/>
    <property type="match status" value="2"/>
</dbReference>
<feature type="domain" description="Protein kinase" evidence="19">
    <location>
        <begin position="321"/>
        <end position="612"/>
    </location>
</feature>
<evidence type="ECO:0000259" key="19">
    <source>
        <dbReference type="PROSITE" id="PS50011"/>
    </source>
</evidence>
<keyword evidence="6" id="KW-0732">Signal</keyword>
<reference evidence="21 22" key="1">
    <citation type="submission" date="2019-08" db="EMBL/GenBank/DDBJ databases">
        <title>Draft genome sequences of two oriental melons (Cucumis melo L. var makuwa).</title>
        <authorList>
            <person name="Kwon S.-Y."/>
        </authorList>
    </citation>
    <scope>NUCLEOTIDE SEQUENCE [LARGE SCALE GENOMIC DNA]</scope>
    <source>
        <strain evidence="22">cv. Chang Bougi</strain>
        <tissue evidence="21">Leaf</tissue>
    </source>
</reference>
<evidence type="ECO:0000256" key="12">
    <source>
        <dbReference type="ARBA" id="ARBA00023136"/>
    </source>
</evidence>
<keyword evidence="11 18" id="KW-1133">Transmembrane helix</keyword>
<accession>A0A5D3BKD2</accession>
<evidence type="ECO:0000256" key="18">
    <source>
        <dbReference type="SAM" id="Phobius"/>
    </source>
</evidence>
<dbReference type="Gene3D" id="3.30.200.20">
    <property type="entry name" value="Phosphorylase Kinase, domain 1"/>
    <property type="match status" value="3"/>
</dbReference>
<keyword evidence="10 17" id="KW-0067">ATP-binding</keyword>
<dbReference type="PROSITE" id="PS50011">
    <property type="entry name" value="PROTEIN_KINASE_DOM"/>
    <property type="match status" value="3"/>
</dbReference>
<keyword evidence="3" id="KW-0597">Phosphoprotein</keyword>
<evidence type="ECO:0000256" key="3">
    <source>
        <dbReference type="ARBA" id="ARBA00022553"/>
    </source>
</evidence>
<evidence type="ECO:0000256" key="8">
    <source>
        <dbReference type="ARBA" id="ARBA00022741"/>
    </source>
</evidence>
<dbReference type="Gene3D" id="1.10.510.10">
    <property type="entry name" value="Transferase(Phosphotransferase) domain 1"/>
    <property type="match status" value="3"/>
</dbReference>
<evidence type="ECO:0000256" key="14">
    <source>
        <dbReference type="ARBA" id="ARBA00023180"/>
    </source>
</evidence>
<keyword evidence="12 18" id="KW-0472">Membrane</keyword>
<dbReference type="Gene3D" id="3.30.430.20">
    <property type="entry name" value="Gnk2 domain, C-X8-C-X2-C motif"/>
    <property type="match status" value="6"/>
</dbReference>
<dbReference type="FunFam" id="3.30.200.20:FF:000142">
    <property type="entry name" value="Cysteine-rich receptor-like protein kinase 10"/>
    <property type="match status" value="3"/>
</dbReference>
<feature type="domain" description="Gnk2-homologous" evidence="20">
    <location>
        <begin position="36"/>
        <end position="137"/>
    </location>
</feature>
<evidence type="ECO:0000256" key="9">
    <source>
        <dbReference type="ARBA" id="ARBA00022777"/>
    </source>
</evidence>
<dbReference type="InterPro" id="IPR001245">
    <property type="entry name" value="Ser-Thr/Tyr_kinase_cat_dom"/>
</dbReference>
<evidence type="ECO:0000256" key="10">
    <source>
        <dbReference type="ARBA" id="ARBA00022840"/>
    </source>
</evidence>
<dbReference type="PROSITE" id="PS00107">
    <property type="entry name" value="PROTEIN_KINASE_ATP"/>
    <property type="match status" value="2"/>
</dbReference>
<evidence type="ECO:0000256" key="1">
    <source>
        <dbReference type="ARBA" id="ARBA00004167"/>
    </source>
</evidence>
<evidence type="ECO:0000256" key="15">
    <source>
        <dbReference type="ARBA" id="ARBA00047558"/>
    </source>
</evidence>
<sequence length="2043" mass="229277">MVWLTFSSSPSLFLGFLIFFFLPFCHRNRMAMAQDDLGWFCDNAEGNYTTNSPYKANLNHLLSTFTTNQIDYGFYNLSYGHDHKAYAIGLCRGDVRPDTCRSCLTNSITLLTNNCPTQTNAIVWYEDCFFRYSDRSLFGTLDLSPTRFVVLPVTNNVSDARFTQLATDLLQQLTPRAASGDSRLKYAAGRIAVPNFPVLSGAVQCTPDLNSDDCSNCLDASIAQVRDAYDTVPRVRIMKPSCNIRFDINRLFQDPPASSPPPNFSNTTTTTNTSPRGNFLSFLFHSFLCLSLSHNVLENEIANEESLQFDFDTIKIATNGFSDANQLGRGGFGAVYKGRLPDGQNIAVKRLFQGSKQGDEEFKNEIVLVAKLQHRNLAQLLGFCFKQNEKLLIYEFVENSSLEKFLFGNPFRYPIQRESLDWNTRYNIIQDIVRGLVYLHEDSQLRIIHRDLKVSNILLDAEMNAKISDFGTARLFEHDQTRGDTRKIVGTYGYMAPEYAWHGKLSVKSDVFSFGVLVLEILTGQKNNRAQTNKEISESLISHAWRSWQSGNSLDIVDPCLKSGSKIEMARCIHVGLLCVQENPLERPTMTTVLLMLNSGSTTLPRPSEPAFFINSNYSKMSEQFVDHSSTQDVNELSITELYPRATMAATTFVCSITLSLLVLALVNHPPLAFAQPRLSSYRCVDDTKNNRTTDLAAYKANLNHLLTTLTTDHHIDYGFYNFSYGAGENRANLIGLCRGDISPETCRKCLNDSRDLLPVRCPTQKEAIGWYQDCMLRYSDRPILGSMELSPTIPTGYPFNASDPERFTQAATKLIASLITKASAGDSHVKFSTGNTTLPDLPTIYAFAQCTPDLSQRQCNECLTEALAIIQDCCVGTLWGRVLTPSCLFRYGNYPIIQSQPLQPPSPSPVPPLLNETTHHGNKRKLSGTFIAVIVPMAFVVVLLLTITVYLGVRKSSSKIDEEEYPTEEDMMTMGFVQFNFNTIRKATDEFSDENKLGEGGLGAVYKGKLPNGRIVAVKRLSQASGQGDVEFKNELVLVSKLHHRNLVKLLGFSFKENEKVLVYEFLHNGSLHNFIFDPLKRQSLDWATRYKIIRGITRGLTYLHEDSRIKIIHRNLKASNILLDIEMNAKISDFGIAKLFASEQTQGDTSTIKGTSGYMAPEYARHGHLSSKSDVFSFGVLVLEIVTGQRNNRTCNNIENIEDPLISYAWRNWREGTPLNIVDPSIEIQKEVENEVTRIIHVGLLCIQEKVDERPKMTTVLLMVNGDLTDFPKPSQPSFFMNATITTKLILLVYAEVTLSTTLAQPASTTPQPFSPKTVPPQIDRPLFGTKIVCFVTLISPCSAFMIKHEEILFLHDQTREVLMVITLIGCEFKAKENTAIGKECCMYVGKLKSGMVWSTFILLIAILIIWKRMATGEPQDFIFHECVYDQGKYITNSSYQANLDHLLSTFTIHQIDYGFYNFSYGHHHKAYAMGLCRGDITPLACQTCLNNSITLLPKNCPSQIEAIGWYEHCMFRYSDRSFFGLMELSPGFYLTNSFNSSDPLRFTQAVTNLLQRLTAEAALGDSRLKFAIGSVTIPNSPPIYGAVQCTPDMTAHDCTDCLLGAIAQIRENCDGKIGGRIERPSCTLRFDIDPFFQNQPASTPPPLPSNTTISASSPQVFFSPGDSFSRVLVFIFVPINVVGVVAELLIIIIIILRTRKQGRNSREYLAEDKIENVESLQFDFDTIRIATDGFSDANQLGRGGFGAVYKGQLPNGQSIAVKRLFQGSRQGDEEFKNEIMLVAKLQHRNLVQLLGFCFKQNERLLIYEFVENSSLEKFLFNPIKRESLDWKTRYSIIEGIVRGLVYLHEDSQLRIIHRDLKACNILLDANMNAKISDFGTAKLFLHDQTQGNTRKIIGTFGYMAPEYVWDGCFSVKSDVFSFGVLLLEIVTGQKNNRAQTNEEIAESLVSYAWRNWLSGNAPDIIDPCLKGESRIEMVRCIHIGLLCVQENLAKRPTMATVLLMLNSGSINLSTPSKPAFYTNRVCSQISGQSKDYNSNS</sequence>
<feature type="domain" description="Protein kinase" evidence="19">
    <location>
        <begin position="1737"/>
        <end position="2023"/>
    </location>
</feature>
<feature type="domain" description="Gnk2-homologous" evidence="20">
    <location>
        <begin position="1531"/>
        <end position="1638"/>
    </location>
</feature>
<dbReference type="Pfam" id="PF00069">
    <property type="entry name" value="Pkinase"/>
    <property type="match status" value="2"/>
</dbReference>
<comment type="subcellular location">
    <subcellularLocation>
        <location evidence="1">Membrane</location>
        <topology evidence="1">Single-pass membrane protein</topology>
    </subcellularLocation>
</comment>
<evidence type="ECO:0000256" key="7">
    <source>
        <dbReference type="ARBA" id="ARBA00022737"/>
    </source>
</evidence>
<dbReference type="FunFam" id="3.30.430.20:FF:000003">
    <property type="entry name" value="Cysteine-rich RLK (RECEPTOR-like protein kinase) 10"/>
    <property type="match status" value="1"/>
</dbReference>
<feature type="domain" description="Gnk2-homologous" evidence="20">
    <location>
        <begin position="1424"/>
        <end position="1525"/>
    </location>
</feature>
<gene>
    <name evidence="21" type="ORF">E5676_scaffold248G006170</name>
</gene>
<protein>
    <submittedName>
        <fullName evidence="21">Cysteine-rich receptor-like protein kinase 28</fullName>
    </submittedName>
</protein>
<feature type="domain" description="Gnk2-homologous" evidence="20">
    <location>
        <begin position="144"/>
        <end position="251"/>
    </location>
</feature>
<dbReference type="CDD" id="cd23509">
    <property type="entry name" value="Gnk2-like"/>
    <property type="match status" value="6"/>
</dbReference>
<dbReference type="InterPro" id="IPR011009">
    <property type="entry name" value="Kinase-like_dom_sf"/>
</dbReference>
<evidence type="ECO:0000313" key="21">
    <source>
        <dbReference type="EMBL" id="TYJ99399.1"/>
    </source>
</evidence>
<keyword evidence="13 21" id="KW-0675">Receptor</keyword>
<keyword evidence="7" id="KW-0677">Repeat</keyword>
<dbReference type="InterPro" id="IPR008271">
    <property type="entry name" value="Ser/Thr_kinase_AS"/>
</dbReference>
<proteinExistence type="predicted"/>
<evidence type="ECO:0000259" key="20">
    <source>
        <dbReference type="PROSITE" id="PS51473"/>
    </source>
</evidence>
<evidence type="ECO:0000256" key="13">
    <source>
        <dbReference type="ARBA" id="ARBA00023170"/>
    </source>
</evidence>
<evidence type="ECO:0000256" key="11">
    <source>
        <dbReference type="ARBA" id="ARBA00022989"/>
    </source>
</evidence>
<dbReference type="GO" id="GO:0004674">
    <property type="term" value="F:protein serine/threonine kinase activity"/>
    <property type="evidence" value="ECO:0007669"/>
    <property type="project" value="UniProtKB-KW"/>
</dbReference>
<feature type="transmembrane region" description="Helical" evidence="18">
    <location>
        <begin position="931"/>
        <end position="954"/>
    </location>
</feature>
<keyword evidence="9 21" id="KW-0418">Kinase</keyword>
<feature type="transmembrane region" description="Helical" evidence="18">
    <location>
        <begin position="1674"/>
        <end position="1699"/>
    </location>
</feature>
<dbReference type="InterPro" id="IPR017441">
    <property type="entry name" value="Protein_kinase_ATP_BS"/>
</dbReference>
<keyword evidence="4" id="KW-0808">Transferase</keyword>
<keyword evidence="2" id="KW-0723">Serine/threonine-protein kinase</keyword>
<dbReference type="PROSITE" id="PS00108">
    <property type="entry name" value="PROTEIN_KINASE_ST"/>
    <property type="match status" value="2"/>
</dbReference>
<comment type="catalytic activity">
    <reaction evidence="15">
        <text>L-seryl-[protein] + ATP = O-phospho-L-seryl-[protein] + ADP + H(+)</text>
        <dbReference type="Rhea" id="RHEA:17989"/>
        <dbReference type="Rhea" id="RHEA-COMP:9863"/>
        <dbReference type="Rhea" id="RHEA-COMP:11604"/>
        <dbReference type="ChEBI" id="CHEBI:15378"/>
        <dbReference type="ChEBI" id="CHEBI:29999"/>
        <dbReference type="ChEBI" id="CHEBI:30616"/>
        <dbReference type="ChEBI" id="CHEBI:83421"/>
        <dbReference type="ChEBI" id="CHEBI:456216"/>
    </reaction>
</comment>
<dbReference type="FunFam" id="3.30.430.20:FF:000002">
    <property type="entry name" value="Cysteine-rich receptor-like protein kinase 10"/>
    <property type="match status" value="2"/>
</dbReference>
<dbReference type="GO" id="GO:0006979">
    <property type="term" value="P:response to oxidative stress"/>
    <property type="evidence" value="ECO:0007669"/>
    <property type="project" value="UniProtKB-ARBA"/>
</dbReference>
<dbReference type="SMART" id="SM00220">
    <property type="entry name" value="S_TKc"/>
    <property type="match status" value="3"/>
</dbReference>
<dbReference type="CDD" id="cd14066">
    <property type="entry name" value="STKc_IRAK"/>
    <property type="match status" value="3"/>
</dbReference>
<evidence type="ECO:0000256" key="4">
    <source>
        <dbReference type="ARBA" id="ARBA00022679"/>
    </source>
</evidence>
<evidence type="ECO:0000256" key="17">
    <source>
        <dbReference type="PROSITE-ProRule" id="PRU10141"/>
    </source>
</evidence>
<dbReference type="PROSITE" id="PS51473">
    <property type="entry name" value="GNK2"/>
    <property type="match status" value="6"/>
</dbReference>
<feature type="domain" description="Protein kinase" evidence="19">
    <location>
        <begin position="992"/>
        <end position="1281"/>
    </location>
</feature>
<evidence type="ECO:0000313" key="22">
    <source>
        <dbReference type="Proteomes" id="UP000321947"/>
    </source>
</evidence>
<dbReference type="InterPro" id="IPR002902">
    <property type="entry name" value="GNK2"/>
</dbReference>
<dbReference type="GO" id="GO:0009737">
    <property type="term" value="P:response to abscisic acid"/>
    <property type="evidence" value="ECO:0007669"/>
    <property type="project" value="UniProtKB-ARBA"/>
</dbReference>
<organism evidence="21 22">
    <name type="scientific">Cucumis melo var. makuwa</name>
    <name type="common">Oriental melon</name>
    <dbReference type="NCBI Taxonomy" id="1194695"/>
    <lineage>
        <taxon>Eukaryota</taxon>
        <taxon>Viridiplantae</taxon>
        <taxon>Streptophyta</taxon>
        <taxon>Embryophyta</taxon>
        <taxon>Tracheophyta</taxon>
        <taxon>Spermatophyta</taxon>
        <taxon>Magnoliopsida</taxon>
        <taxon>eudicotyledons</taxon>
        <taxon>Gunneridae</taxon>
        <taxon>Pentapetalae</taxon>
        <taxon>rosids</taxon>
        <taxon>fabids</taxon>
        <taxon>Cucurbitales</taxon>
        <taxon>Cucurbitaceae</taxon>
        <taxon>Benincaseae</taxon>
        <taxon>Cucumis</taxon>
    </lineage>
</organism>
<dbReference type="PANTHER" id="PTHR27002:SF1082">
    <property type="entry name" value="OS06G0693000 PROTEIN"/>
    <property type="match status" value="1"/>
</dbReference>
<dbReference type="EMBL" id="SSTD01017768">
    <property type="protein sequence ID" value="TYJ99399.1"/>
    <property type="molecule type" value="Genomic_DNA"/>
</dbReference>
<name>A0A5D3BKD2_CUCMM</name>
<dbReference type="Pfam" id="PF01657">
    <property type="entry name" value="Stress-antifung"/>
    <property type="match status" value="6"/>
</dbReference>
<evidence type="ECO:0000256" key="5">
    <source>
        <dbReference type="ARBA" id="ARBA00022692"/>
    </source>
</evidence>
<feature type="binding site" evidence="17">
    <location>
        <position position="1765"/>
    </location>
    <ligand>
        <name>ATP</name>
        <dbReference type="ChEBI" id="CHEBI:30616"/>
    </ligand>
</feature>
<dbReference type="GO" id="GO:0005524">
    <property type="term" value="F:ATP binding"/>
    <property type="evidence" value="ECO:0007669"/>
    <property type="project" value="UniProtKB-UniRule"/>
</dbReference>
<evidence type="ECO:0000256" key="6">
    <source>
        <dbReference type="ARBA" id="ARBA00022729"/>
    </source>
</evidence>
<feature type="domain" description="Gnk2-homologous" evidence="20">
    <location>
        <begin position="679"/>
        <end position="784"/>
    </location>
</feature>
<keyword evidence="8 17" id="KW-0547">Nucleotide-binding</keyword>
<dbReference type="FunFam" id="1.10.510.10:FF:000343">
    <property type="entry name" value="Cysteine-rich receptor-like protein kinase 28"/>
    <property type="match status" value="1"/>
</dbReference>